<dbReference type="InterPro" id="IPR002933">
    <property type="entry name" value="Peptidase_M20"/>
</dbReference>
<dbReference type="Gene3D" id="3.40.630.10">
    <property type="entry name" value="Zn peptidases"/>
    <property type="match status" value="1"/>
</dbReference>
<proteinExistence type="inferred from homology"/>
<sequence length="423" mass="46110">MVDLQQKIASKVEASRNDIITFIQALIKSPSLANDEGPVQTIIQDKLNSLGLDSEKIVVRFAELQDHPAFSNDGFSPDSRVNVLGHWKNEGNGKSLILNGHVDVVPTGLESSWTESPWSGLVKDGKIYGRGSCDMKAGLASGIFAIQILQDLGFKPNGNIMVQSVVGEESGGCGTLTNIVKGYSADAAVILEPTSLKICPIQSGALTFRLTILGRATHAATRWDGVSAIEKFNLIHQSILKFEKERHNLFNTDYFESKDRVAPINIGTIRGGQWHSSVPESVVAEGRFGVFPNETADKARVAFEKHIHNISNNDPWLKENPPVIEWFEGQFESGQTNLDEPMINSLTHAIVRSTGDAPIIEGVTYGSDLRLFTNHAHIPAVLFGPGDLHLAHAANEYVEIDEVLKTIKIIANMIVDWCGGAVD</sequence>
<comment type="cofactor">
    <cofactor evidence="1">
        <name>Co(2+)</name>
        <dbReference type="ChEBI" id="CHEBI:48828"/>
    </cofactor>
</comment>
<evidence type="ECO:0000256" key="2">
    <source>
        <dbReference type="ARBA" id="ARBA00001947"/>
    </source>
</evidence>
<dbReference type="Pfam" id="PF07687">
    <property type="entry name" value="M20_dimer"/>
    <property type="match status" value="1"/>
</dbReference>
<evidence type="ECO:0000256" key="3">
    <source>
        <dbReference type="ARBA" id="ARBA00006247"/>
    </source>
</evidence>
<dbReference type="SUPFAM" id="SSF55031">
    <property type="entry name" value="Bacterial exopeptidase dimerisation domain"/>
    <property type="match status" value="1"/>
</dbReference>
<dbReference type="InterPro" id="IPR050072">
    <property type="entry name" value="Peptidase_M20A"/>
</dbReference>
<organism evidence="9">
    <name type="scientific">hydrothermal vent metagenome</name>
    <dbReference type="NCBI Taxonomy" id="652676"/>
    <lineage>
        <taxon>unclassified sequences</taxon>
        <taxon>metagenomes</taxon>
        <taxon>ecological metagenomes</taxon>
    </lineage>
</organism>
<keyword evidence="4" id="KW-0479">Metal-binding</keyword>
<gene>
    <name evidence="9" type="ORF">MGWOODY_Mmi2528</name>
</gene>
<dbReference type="GO" id="GO:0008777">
    <property type="term" value="F:acetylornithine deacetylase activity"/>
    <property type="evidence" value="ECO:0007669"/>
    <property type="project" value="UniProtKB-EC"/>
</dbReference>
<dbReference type="EC" id="3.5.1.16" evidence="9"/>
<dbReference type="InterPro" id="IPR011650">
    <property type="entry name" value="Peptidase_M20_dimer"/>
</dbReference>
<dbReference type="Gene3D" id="3.30.70.360">
    <property type="match status" value="1"/>
</dbReference>
<dbReference type="EMBL" id="FAXC01000416">
    <property type="protein sequence ID" value="CUV10420.1"/>
    <property type="molecule type" value="Genomic_DNA"/>
</dbReference>
<dbReference type="InterPro" id="IPR010182">
    <property type="entry name" value="ArgE/DapE"/>
</dbReference>
<keyword evidence="6" id="KW-0862">Zinc</keyword>
<reference evidence="9" key="1">
    <citation type="submission" date="2015-10" db="EMBL/GenBank/DDBJ databases">
        <authorList>
            <person name="Gilbert D.G."/>
        </authorList>
    </citation>
    <scope>NUCLEOTIDE SEQUENCE</scope>
</reference>
<dbReference type="SUPFAM" id="SSF53187">
    <property type="entry name" value="Zn-dependent exopeptidases"/>
    <property type="match status" value="1"/>
</dbReference>
<dbReference type="Pfam" id="PF01546">
    <property type="entry name" value="Peptidase_M20"/>
    <property type="match status" value="1"/>
</dbReference>
<evidence type="ECO:0000256" key="7">
    <source>
        <dbReference type="ARBA" id="ARBA00023285"/>
    </source>
</evidence>
<feature type="domain" description="Peptidase M20 dimerisation" evidence="8">
    <location>
        <begin position="203"/>
        <end position="311"/>
    </location>
</feature>
<protein>
    <submittedName>
        <fullName evidence="9">Acetylornithine deacetylase</fullName>
        <ecNumber evidence="9">3.5.1.16</ecNumber>
    </submittedName>
</protein>
<evidence type="ECO:0000256" key="1">
    <source>
        <dbReference type="ARBA" id="ARBA00001941"/>
    </source>
</evidence>
<name>A0A160VHU5_9ZZZZ</name>
<accession>A0A160VHU5</accession>
<dbReference type="GO" id="GO:0046872">
    <property type="term" value="F:metal ion binding"/>
    <property type="evidence" value="ECO:0007669"/>
    <property type="project" value="UniProtKB-KW"/>
</dbReference>
<keyword evidence="7" id="KW-0170">Cobalt</keyword>
<dbReference type="PANTHER" id="PTHR43808:SF25">
    <property type="entry name" value="PEPTIDASE M20 DIMERISATION DOMAIN-CONTAINING PROTEIN"/>
    <property type="match status" value="1"/>
</dbReference>
<dbReference type="AlphaFoldDB" id="A0A160VHU5"/>
<evidence type="ECO:0000313" key="9">
    <source>
        <dbReference type="EMBL" id="CUV10420.1"/>
    </source>
</evidence>
<evidence type="ECO:0000256" key="5">
    <source>
        <dbReference type="ARBA" id="ARBA00022801"/>
    </source>
</evidence>
<evidence type="ECO:0000256" key="4">
    <source>
        <dbReference type="ARBA" id="ARBA00022723"/>
    </source>
</evidence>
<dbReference type="InterPro" id="IPR036264">
    <property type="entry name" value="Bact_exopeptidase_dim_dom"/>
</dbReference>
<dbReference type="PANTHER" id="PTHR43808">
    <property type="entry name" value="ACETYLORNITHINE DEACETYLASE"/>
    <property type="match status" value="1"/>
</dbReference>
<evidence type="ECO:0000259" key="8">
    <source>
        <dbReference type="Pfam" id="PF07687"/>
    </source>
</evidence>
<keyword evidence="5 9" id="KW-0378">Hydrolase</keyword>
<dbReference type="NCBIfam" id="TIGR01910">
    <property type="entry name" value="DapE-ArgE"/>
    <property type="match status" value="1"/>
</dbReference>
<comment type="similarity">
    <text evidence="3">Belongs to the peptidase M20A family.</text>
</comment>
<evidence type="ECO:0000256" key="6">
    <source>
        <dbReference type="ARBA" id="ARBA00022833"/>
    </source>
</evidence>
<comment type="cofactor">
    <cofactor evidence="2">
        <name>Zn(2+)</name>
        <dbReference type="ChEBI" id="CHEBI:29105"/>
    </cofactor>
</comment>